<dbReference type="STRING" id="10029.G3IEQ0"/>
<evidence type="ECO:0000313" key="2">
    <source>
        <dbReference type="Proteomes" id="UP000001075"/>
    </source>
</evidence>
<dbReference type="PANTHER" id="PTHR32455:SF1">
    <property type="entry name" value="SPERM ACROSOME-ASSOCIATED PROTEIN 9"/>
    <property type="match status" value="1"/>
</dbReference>
<gene>
    <name evidence="1" type="ORF">I79_022201</name>
</gene>
<name>G3IEQ0_CRIGR</name>
<protein>
    <submittedName>
        <fullName evidence="1">Uncharacterized protein C9orf9-like</fullName>
    </submittedName>
</protein>
<dbReference type="GO" id="GO:0036126">
    <property type="term" value="C:sperm flagellum"/>
    <property type="evidence" value="ECO:0007669"/>
    <property type="project" value="TreeGrafter"/>
</dbReference>
<dbReference type="Proteomes" id="UP000001075">
    <property type="component" value="Unassembled WGS sequence"/>
</dbReference>
<proteinExistence type="predicted"/>
<dbReference type="InParanoid" id="G3IEQ0"/>
<dbReference type="GO" id="GO:0001669">
    <property type="term" value="C:acrosomal vesicle"/>
    <property type="evidence" value="ECO:0007669"/>
    <property type="project" value="TreeGrafter"/>
</dbReference>
<dbReference type="GO" id="GO:0097546">
    <property type="term" value="C:ciliary base"/>
    <property type="evidence" value="ECO:0007669"/>
    <property type="project" value="TreeGrafter"/>
</dbReference>
<dbReference type="InterPro" id="IPR027818">
    <property type="entry name" value="SPACA9"/>
</dbReference>
<sequence>MNEVKETLRSIEQKYKLFQQQQFTFIAALEHCRENAHDKIRPISSIGQVMPGEPGAGAGLGRVFFPA</sequence>
<dbReference type="EMBL" id="JH002242">
    <property type="protein sequence ID" value="EGW02659.1"/>
    <property type="molecule type" value="Genomic_DNA"/>
</dbReference>
<evidence type="ECO:0000313" key="1">
    <source>
        <dbReference type="EMBL" id="EGW02659.1"/>
    </source>
</evidence>
<organism evidence="1 2">
    <name type="scientific">Cricetulus griseus</name>
    <name type="common">Chinese hamster</name>
    <name type="synonym">Cricetulus barabensis griseus</name>
    <dbReference type="NCBI Taxonomy" id="10029"/>
    <lineage>
        <taxon>Eukaryota</taxon>
        <taxon>Metazoa</taxon>
        <taxon>Chordata</taxon>
        <taxon>Craniata</taxon>
        <taxon>Vertebrata</taxon>
        <taxon>Euteleostomi</taxon>
        <taxon>Mammalia</taxon>
        <taxon>Eutheria</taxon>
        <taxon>Euarchontoglires</taxon>
        <taxon>Glires</taxon>
        <taxon>Rodentia</taxon>
        <taxon>Myomorpha</taxon>
        <taxon>Muroidea</taxon>
        <taxon>Cricetidae</taxon>
        <taxon>Cricetinae</taxon>
        <taxon>Cricetulus</taxon>
    </lineage>
</organism>
<dbReference type="Pfam" id="PF15120">
    <property type="entry name" value="SPACA9"/>
    <property type="match status" value="1"/>
</dbReference>
<dbReference type="AlphaFoldDB" id="G3IEQ0"/>
<accession>G3IEQ0</accession>
<reference evidence="2" key="1">
    <citation type="journal article" date="2011" name="Nat. Biotechnol.">
        <title>The genomic sequence of the Chinese hamster ovary (CHO)-K1 cell line.</title>
        <authorList>
            <person name="Xu X."/>
            <person name="Nagarajan H."/>
            <person name="Lewis N.E."/>
            <person name="Pan S."/>
            <person name="Cai Z."/>
            <person name="Liu X."/>
            <person name="Chen W."/>
            <person name="Xie M."/>
            <person name="Wang W."/>
            <person name="Hammond S."/>
            <person name="Andersen M.R."/>
            <person name="Neff N."/>
            <person name="Passarelli B."/>
            <person name="Koh W."/>
            <person name="Fan H.C."/>
            <person name="Wang J."/>
            <person name="Gui Y."/>
            <person name="Lee K.H."/>
            <person name="Betenbaugh M.J."/>
            <person name="Quake S.R."/>
            <person name="Famili I."/>
            <person name="Palsson B.O."/>
            <person name="Wang J."/>
        </authorList>
    </citation>
    <scope>NUCLEOTIDE SEQUENCE [LARGE SCALE GENOMIC DNA]</scope>
    <source>
        <strain evidence="2">CHO K1 cell line</strain>
    </source>
</reference>
<dbReference type="PANTHER" id="PTHR32455">
    <property type="entry name" value="SPERM ACROSOME-ASSOCIATED PROTEIN 9"/>
    <property type="match status" value="1"/>
</dbReference>